<proteinExistence type="predicted"/>
<name>A0A418WWJ0_9BURK</name>
<dbReference type="Proteomes" id="UP000285190">
    <property type="component" value="Unassembled WGS sequence"/>
</dbReference>
<evidence type="ECO:0000313" key="1">
    <source>
        <dbReference type="EMBL" id="RJF96901.1"/>
    </source>
</evidence>
<evidence type="ECO:0000313" key="2">
    <source>
        <dbReference type="Proteomes" id="UP000285190"/>
    </source>
</evidence>
<dbReference type="EMBL" id="QYUN01000003">
    <property type="protein sequence ID" value="RJF96901.1"/>
    <property type="molecule type" value="Genomic_DNA"/>
</dbReference>
<protein>
    <submittedName>
        <fullName evidence="1">Uncharacterized protein</fullName>
    </submittedName>
</protein>
<sequence>MTAGEFLTLFAIGALMVTPQVIFQARKFLTSGSSDQVPFQASILICRSSCFIERRNRTM</sequence>
<keyword evidence="2" id="KW-1185">Reference proteome</keyword>
<gene>
    <name evidence="1" type="ORF">D3870_21235</name>
</gene>
<organism evidence="1 2">
    <name type="scientific">Noviherbaspirillum cavernae</name>
    <dbReference type="NCBI Taxonomy" id="2320862"/>
    <lineage>
        <taxon>Bacteria</taxon>
        <taxon>Pseudomonadati</taxon>
        <taxon>Pseudomonadota</taxon>
        <taxon>Betaproteobacteria</taxon>
        <taxon>Burkholderiales</taxon>
        <taxon>Oxalobacteraceae</taxon>
        <taxon>Noviherbaspirillum</taxon>
    </lineage>
</organism>
<comment type="caution">
    <text evidence="1">The sequence shown here is derived from an EMBL/GenBank/DDBJ whole genome shotgun (WGS) entry which is preliminary data.</text>
</comment>
<reference evidence="1 2" key="1">
    <citation type="submission" date="2018-09" db="EMBL/GenBank/DDBJ databases">
        <authorList>
            <person name="Zhu H."/>
        </authorList>
    </citation>
    <scope>NUCLEOTIDE SEQUENCE [LARGE SCALE GENOMIC DNA]</scope>
    <source>
        <strain evidence="1 2">K2R10-39</strain>
    </source>
</reference>
<dbReference type="AlphaFoldDB" id="A0A418WWJ0"/>
<accession>A0A418WWJ0</accession>